<feature type="compositionally biased region" description="Low complexity" evidence="1">
    <location>
        <begin position="239"/>
        <end position="252"/>
    </location>
</feature>
<keyword evidence="3" id="KW-1185">Reference proteome</keyword>
<name>A0A0D3IDS6_EMIH1</name>
<dbReference type="HOGENOM" id="CLU_793289_0_0_1"/>
<proteinExistence type="predicted"/>
<dbReference type="KEGG" id="ehx:EMIHUDRAFT_197803"/>
<protein>
    <submittedName>
        <fullName evidence="2">Uncharacterized protein</fullName>
    </submittedName>
</protein>
<dbReference type="GeneID" id="17255595"/>
<dbReference type="RefSeq" id="XP_005761840.1">
    <property type="nucleotide sequence ID" value="XM_005761783.1"/>
</dbReference>
<accession>A0A0D3IDS6</accession>
<feature type="region of interest" description="Disordered" evidence="1">
    <location>
        <begin position="202"/>
        <end position="221"/>
    </location>
</feature>
<reference evidence="2" key="2">
    <citation type="submission" date="2024-10" db="UniProtKB">
        <authorList>
            <consortium name="EnsemblProtists"/>
        </authorList>
    </citation>
    <scope>IDENTIFICATION</scope>
</reference>
<sequence length="350" mass="35857">MAERGHAVCWGYLLSGGTTPACAPVPVKTGPSFRERFCTTCRARGVQIHASRLRVVCSGCVPTNKHGGGCWNEGPDADGWPPHRVVNQTFNCIGPPIVILKFATSAPLHRLGEFPRGSCGWYTFRIGRTLVPLASLTSTEPSHVIGIPLHDAIPGVLFSPQAGDVARFEARAQQLAAAVSPSAIPAPVPALMHNPRAVSAALETAGREVAPPPPPEGQVLHAPSDACAASVLLDLSGGAAAGSAPQDAAATGADREQARPPKRRAIGVPWQGIVDLPPAVPLPPAVGSVPPAGAPTAVQVRGGMPAGTPPPSPPGASVPPLLQTRPTPGASLSPPFKLPSALHHRRAVTG</sequence>
<feature type="compositionally biased region" description="Pro residues" evidence="1">
    <location>
        <begin position="307"/>
        <end position="317"/>
    </location>
</feature>
<feature type="region of interest" description="Disordered" evidence="1">
    <location>
        <begin position="239"/>
        <end position="262"/>
    </location>
</feature>
<reference evidence="3" key="1">
    <citation type="journal article" date="2013" name="Nature">
        <title>Pan genome of the phytoplankton Emiliania underpins its global distribution.</title>
        <authorList>
            <person name="Read B.A."/>
            <person name="Kegel J."/>
            <person name="Klute M.J."/>
            <person name="Kuo A."/>
            <person name="Lefebvre S.C."/>
            <person name="Maumus F."/>
            <person name="Mayer C."/>
            <person name="Miller J."/>
            <person name="Monier A."/>
            <person name="Salamov A."/>
            <person name="Young J."/>
            <person name="Aguilar M."/>
            <person name="Claverie J.M."/>
            <person name="Frickenhaus S."/>
            <person name="Gonzalez K."/>
            <person name="Herman E.K."/>
            <person name="Lin Y.C."/>
            <person name="Napier J."/>
            <person name="Ogata H."/>
            <person name="Sarno A.F."/>
            <person name="Shmutz J."/>
            <person name="Schroeder D."/>
            <person name="de Vargas C."/>
            <person name="Verret F."/>
            <person name="von Dassow P."/>
            <person name="Valentin K."/>
            <person name="Van de Peer Y."/>
            <person name="Wheeler G."/>
            <person name="Dacks J.B."/>
            <person name="Delwiche C.F."/>
            <person name="Dyhrman S.T."/>
            <person name="Glockner G."/>
            <person name="John U."/>
            <person name="Richards T."/>
            <person name="Worden A.Z."/>
            <person name="Zhang X."/>
            <person name="Grigoriev I.V."/>
            <person name="Allen A.E."/>
            <person name="Bidle K."/>
            <person name="Borodovsky M."/>
            <person name="Bowler C."/>
            <person name="Brownlee C."/>
            <person name="Cock J.M."/>
            <person name="Elias M."/>
            <person name="Gladyshev V.N."/>
            <person name="Groth M."/>
            <person name="Guda C."/>
            <person name="Hadaegh A."/>
            <person name="Iglesias-Rodriguez M.D."/>
            <person name="Jenkins J."/>
            <person name="Jones B.M."/>
            <person name="Lawson T."/>
            <person name="Leese F."/>
            <person name="Lindquist E."/>
            <person name="Lobanov A."/>
            <person name="Lomsadze A."/>
            <person name="Malik S.B."/>
            <person name="Marsh M.E."/>
            <person name="Mackinder L."/>
            <person name="Mock T."/>
            <person name="Mueller-Roeber B."/>
            <person name="Pagarete A."/>
            <person name="Parker M."/>
            <person name="Probert I."/>
            <person name="Quesneville H."/>
            <person name="Raines C."/>
            <person name="Rensing S.A."/>
            <person name="Riano-Pachon D.M."/>
            <person name="Richier S."/>
            <person name="Rokitta S."/>
            <person name="Shiraiwa Y."/>
            <person name="Soanes D.M."/>
            <person name="van der Giezen M."/>
            <person name="Wahlund T.M."/>
            <person name="Williams B."/>
            <person name="Wilson W."/>
            <person name="Wolfe G."/>
            <person name="Wurch L.L."/>
        </authorList>
    </citation>
    <scope>NUCLEOTIDE SEQUENCE</scope>
</reference>
<evidence type="ECO:0000313" key="3">
    <source>
        <dbReference type="Proteomes" id="UP000013827"/>
    </source>
</evidence>
<organism evidence="2 3">
    <name type="scientific">Emiliania huxleyi (strain CCMP1516)</name>
    <dbReference type="NCBI Taxonomy" id="280463"/>
    <lineage>
        <taxon>Eukaryota</taxon>
        <taxon>Haptista</taxon>
        <taxon>Haptophyta</taxon>
        <taxon>Prymnesiophyceae</taxon>
        <taxon>Isochrysidales</taxon>
        <taxon>Noelaerhabdaceae</taxon>
        <taxon>Emiliania</taxon>
    </lineage>
</organism>
<dbReference type="AlphaFoldDB" id="A0A0D3IDS6"/>
<dbReference type="Proteomes" id="UP000013827">
    <property type="component" value="Unassembled WGS sequence"/>
</dbReference>
<dbReference type="PaxDb" id="2903-EOD09411"/>
<dbReference type="EnsemblProtists" id="EOD09411">
    <property type="protein sequence ID" value="EOD09411"/>
    <property type="gene ID" value="EMIHUDRAFT_197803"/>
</dbReference>
<evidence type="ECO:0000313" key="2">
    <source>
        <dbReference type="EnsemblProtists" id="EOD09411"/>
    </source>
</evidence>
<feature type="region of interest" description="Disordered" evidence="1">
    <location>
        <begin position="301"/>
        <end position="350"/>
    </location>
</feature>
<evidence type="ECO:0000256" key="1">
    <source>
        <dbReference type="SAM" id="MobiDB-lite"/>
    </source>
</evidence>